<dbReference type="OMA" id="REATKHM"/>
<comment type="pathway">
    <text evidence="7">Isoprenoid biosynthesis; isopentenyl diphosphate biosynthesis via DXP pathway; isopentenyl diphosphate from 1-deoxy-D-xylulose 5-phosphate: step 5/6.</text>
</comment>
<dbReference type="GO" id="GO:0141197">
    <property type="term" value="F:4-hydroxy-3-methylbut-2-enyl-diphosphate synthase activity (flavodoxin)"/>
    <property type="evidence" value="ECO:0007669"/>
    <property type="project" value="UniProtKB-EC"/>
</dbReference>
<organism evidence="10 12">
    <name type="scientific">Glutamicibacter arilaitensis</name>
    <dbReference type="NCBI Taxonomy" id="256701"/>
    <lineage>
        <taxon>Bacteria</taxon>
        <taxon>Bacillati</taxon>
        <taxon>Actinomycetota</taxon>
        <taxon>Actinomycetes</taxon>
        <taxon>Micrococcales</taxon>
        <taxon>Micrococcaceae</taxon>
        <taxon>Glutamicibacter</taxon>
    </lineage>
</organism>
<gene>
    <name evidence="7 11" type="primary">ispG</name>
    <name evidence="11" type="synonym">gcpE</name>
    <name evidence="10" type="ORF">CIK84_08535</name>
    <name evidence="11" type="ORF">EXY26_14240</name>
</gene>
<keyword evidence="2 7" id="KW-0479">Metal-binding</keyword>
<dbReference type="InterPro" id="IPR058579">
    <property type="entry name" value="IspG_C"/>
</dbReference>
<dbReference type="Proteomes" id="UP000297638">
    <property type="component" value="Unassembled WGS sequence"/>
</dbReference>
<protein>
    <recommendedName>
        <fullName evidence="7">4-hydroxy-3-methylbut-2-en-1-yl diphosphate synthase (flavodoxin)</fullName>
        <ecNumber evidence="7">1.17.7.3</ecNumber>
    </recommendedName>
    <alternativeName>
        <fullName evidence="7">1-hydroxy-2-methyl-2-(E)-butenyl 4-diphosphate synthase</fullName>
    </alternativeName>
</protein>
<dbReference type="FunFam" id="3.20.20.20:FF:000001">
    <property type="entry name" value="4-hydroxy-3-methylbut-2-en-1-yl diphosphate synthase (flavodoxin)"/>
    <property type="match status" value="1"/>
</dbReference>
<dbReference type="EC" id="1.17.7.3" evidence="7"/>
<accession>A0A2N7S613</accession>
<keyword evidence="6 7" id="KW-0414">Isoprene biosynthesis</keyword>
<comment type="function">
    <text evidence="7">Converts 2C-methyl-D-erythritol 2,4-cyclodiphosphate (ME-2,4cPP) into 1-hydroxy-2-methyl-2-(E)-butenyl 4-diphosphate.</text>
</comment>
<dbReference type="GO" id="GO:0051539">
    <property type="term" value="F:4 iron, 4 sulfur cluster binding"/>
    <property type="evidence" value="ECO:0007669"/>
    <property type="project" value="UniProtKB-UniRule"/>
</dbReference>
<dbReference type="GO" id="GO:0019288">
    <property type="term" value="P:isopentenyl diphosphate biosynthetic process, methylerythritol 4-phosphate pathway"/>
    <property type="evidence" value="ECO:0007669"/>
    <property type="project" value="UniProtKB-UniRule"/>
</dbReference>
<dbReference type="AlphaFoldDB" id="A0A2N7S613"/>
<dbReference type="Gene3D" id="3.30.413.10">
    <property type="entry name" value="Sulfite Reductase Hemoprotein, domain 1"/>
    <property type="match status" value="1"/>
</dbReference>
<comment type="cofactor">
    <cofactor evidence="7">
        <name>[4Fe-4S] cluster</name>
        <dbReference type="ChEBI" id="CHEBI:49883"/>
    </cofactor>
    <text evidence="7">Binds 1 [4Fe-4S] cluster.</text>
</comment>
<evidence type="ECO:0000256" key="3">
    <source>
        <dbReference type="ARBA" id="ARBA00023002"/>
    </source>
</evidence>
<dbReference type="PANTHER" id="PTHR30454:SF0">
    <property type="entry name" value="4-HYDROXY-3-METHYLBUT-2-EN-1-YL DIPHOSPHATE SYNTHASE (FERREDOXIN), CHLOROPLASTIC"/>
    <property type="match status" value="1"/>
</dbReference>
<evidence type="ECO:0000256" key="7">
    <source>
        <dbReference type="HAMAP-Rule" id="MF_00159"/>
    </source>
</evidence>
<evidence type="ECO:0000256" key="4">
    <source>
        <dbReference type="ARBA" id="ARBA00023004"/>
    </source>
</evidence>
<evidence type="ECO:0000256" key="2">
    <source>
        <dbReference type="ARBA" id="ARBA00022723"/>
    </source>
</evidence>
<feature type="domain" description="IspG C-terminal" evidence="9">
    <location>
        <begin position="278"/>
        <end position="364"/>
    </location>
</feature>
<dbReference type="Gene3D" id="3.20.20.20">
    <property type="entry name" value="Dihydropteroate synthase-like"/>
    <property type="match status" value="1"/>
</dbReference>
<reference evidence="10 12" key="1">
    <citation type="journal article" date="2017" name="Elife">
        <title>Extensive horizontal gene transfer in cheese-associated bacteria.</title>
        <authorList>
            <person name="Bonham K.S."/>
            <person name="Wolfe B.E."/>
            <person name="Dutton R.J."/>
        </authorList>
    </citation>
    <scope>NUCLEOTIDE SEQUENCE [LARGE SCALE GENOMIC DNA]</scope>
    <source>
        <strain evidence="10 12">JB182</strain>
    </source>
</reference>
<evidence type="ECO:0000259" key="8">
    <source>
        <dbReference type="Pfam" id="PF04551"/>
    </source>
</evidence>
<keyword evidence="3 7" id="KW-0560">Oxidoreductase</keyword>
<dbReference type="NCBIfam" id="TIGR00612">
    <property type="entry name" value="ispG_gcpE"/>
    <property type="match status" value="1"/>
</dbReference>
<keyword evidence="1 7" id="KW-0004">4Fe-4S</keyword>
<dbReference type="Pfam" id="PF04551">
    <property type="entry name" value="GcpE"/>
    <property type="match status" value="1"/>
</dbReference>
<dbReference type="InterPro" id="IPR058578">
    <property type="entry name" value="IspG_TIM"/>
</dbReference>
<name>A0A2N7S613_9MICC</name>
<dbReference type="GO" id="GO:0016114">
    <property type="term" value="P:terpenoid biosynthetic process"/>
    <property type="evidence" value="ECO:0007669"/>
    <property type="project" value="InterPro"/>
</dbReference>
<comment type="similarity">
    <text evidence="7">Belongs to the IspG family.</text>
</comment>
<dbReference type="GeneID" id="303184608"/>
<keyword evidence="5 7" id="KW-0411">Iron-sulfur</keyword>
<dbReference type="PIRSF" id="PIRSF004640">
    <property type="entry name" value="IspG"/>
    <property type="match status" value="1"/>
</dbReference>
<sequence>MTSVSLGMPAGPPPVLAPRRKTRQFQVGSVGVGSDSPISVQSMTTTKTYDINATLQQIAELTAAGCDIVRVACPTDKDAEALKIIAMKSQIPVIADIHFQPKYVYAAIEAGCGAVRVNPGNIRQFDDQVKEIAQAAKDHGTSIRIGVNAGSLDRRLLAKYGKATPEALVESAVWEASLFEEHGFHDFKISVKHNDPVIMVRAYEMLAERGDWPLHLGVTEAGPAFQGTIKSATAFGALLSKGIGDTIRVSLSAPPVEEVKVGNQILESLNLRPRKLDIVSCPSCGRAQVDVYTLAEQVTAGLEGMKAPLRVAVMGCVVNGPGEARDADLGVASGNGKGQIFVKGEVIKTVPEDQIVETLIEEANRLAAEMGLDNDENPSSGSPVVSVS</sequence>
<comment type="catalytic activity">
    <reaction evidence="7">
        <text>(2E)-4-hydroxy-3-methylbut-2-enyl diphosphate + oxidized [flavodoxin] + H2O + 2 H(+) = 2-C-methyl-D-erythritol 2,4-cyclic diphosphate + reduced [flavodoxin]</text>
        <dbReference type="Rhea" id="RHEA:43604"/>
        <dbReference type="Rhea" id="RHEA-COMP:10622"/>
        <dbReference type="Rhea" id="RHEA-COMP:10623"/>
        <dbReference type="ChEBI" id="CHEBI:15377"/>
        <dbReference type="ChEBI" id="CHEBI:15378"/>
        <dbReference type="ChEBI" id="CHEBI:57618"/>
        <dbReference type="ChEBI" id="CHEBI:58210"/>
        <dbReference type="ChEBI" id="CHEBI:58483"/>
        <dbReference type="ChEBI" id="CHEBI:128753"/>
        <dbReference type="EC" id="1.17.7.3"/>
    </reaction>
</comment>
<dbReference type="HAMAP" id="MF_00159">
    <property type="entry name" value="IspG"/>
    <property type="match status" value="1"/>
</dbReference>
<dbReference type="Pfam" id="PF26540">
    <property type="entry name" value="GcpE_C"/>
    <property type="match status" value="1"/>
</dbReference>
<dbReference type="GO" id="GO:0005506">
    <property type="term" value="F:iron ion binding"/>
    <property type="evidence" value="ECO:0007669"/>
    <property type="project" value="InterPro"/>
</dbReference>
<reference evidence="11 13" key="2">
    <citation type="submission" date="2019-03" db="EMBL/GenBank/DDBJ databases">
        <title>Glutamicibacter sp. LJH19 genome.</title>
        <authorList>
            <person name="Sinai Borker S."/>
            <person name="Kumar R."/>
        </authorList>
    </citation>
    <scope>NUCLEOTIDE SEQUENCE [LARGE SCALE GENOMIC DNA]</scope>
    <source>
        <strain evidence="11 13">LJH19</strain>
    </source>
</reference>
<proteinExistence type="inferred from homology"/>
<feature type="domain" description="IspG TIM-barrel" evidence="8">
    <location>
        <begin position="22"/>
        <end position="262"/>
    </location>
</feature>
<feature type="binding site" evidence="7">
    <location>
        <position position="281"/>
    </location>
    <ligand>
        <name>[4Fe-4S] cluster</name>
        <dbReference type="ChEBI" id="CHEBI:49883"/>
    </ligand>
</feature>
<dbReference type="RefSeq" id="WP_013348362.1">
    <property type="nucleotide sequence ID" value="NZ_JABUYH010000050.1"/>
</dbReference>
<feature type="binding site" evidence="7">
    <location>
        <position position="323"/>
    </location>
    <ligand>
        <name>[4Fe-4S] cluster</name>
        <dbReference type="ChEBI" id="CHEBI:49883"/>
    </ligand>
</feature>
<feature type="binding site" evidence="7">
    <location>
        <position position="284"/>
    </location>
    <ligand>
        <name>[4Fe-4S] cluster</name>
        <dbReference type="ChEBI" id="CHEBI:49883"/>
    </ligand>
</feature>
<dbReference type="Proteomes" id="UP000235739">
    <property type="component" value="Unassembled WGS sequence"/>
</dbReference>
<evidence type="ECO:0000256" key="5">
    <source>
        <dbReference type="ARBA" id="ARBA00023014"/>
    </source>
</evidence>
<dbReference type="SUPFAM" id="SSF51717">
    <property type="entry name" value="Dihydropteroate synthetase-like"/>
    <property type="match status" value="1"/>
</dbReference>
<evidence type="ECO:0000313" key="12">
    <source>
        <dbReference type="Proteomes" id="UP000235739"/>
    </source>
</evidence>
<dbReference type="SUPFAM" id="SSF56014">
    <property type="entry name" value="Nitrite and sulphite reductase 4Fe-4S domain-like"/>
    <property type="match status" value="1"/>
</dbReference>
<keyword evidence="4 7" id="KW-0408">Iron</keyword>
<dbReference type="EMBL" id="SPDS01000002">
    <property type="protein sequence ID" value="TFH55111.1"/>
    <property type="molecule type" value="Genomic_DNA"/>
</dbReference>
<dbReference type="NCBIfam" id="NF001540">
    <property type="entry name" value="PRK00366.1"/>
    <property type="match status" value="1"/>
</dbReference>
<evidence type="ECO:0000259" key="9">
    <source>
        <dbReference type="Pfam" id="PF26540"/>
    </source>
</evidence>
<dbReference type="InterPro" id="IPR004588">
    <property type="entry name" value="IspG_bac-typ"/>
</dbReference>
<evidence type="ECO:0000256" key="1">
    <source>
        <dbReference type="ARBA" id="ARBA00022485"/>
    </source>
</evidence>
<dbReference type="InterPro" id="IPR016425">
    <property type="entry name" value="IspG_bac"/>
</dbReference>
<dbReference type="GO" id="GO:0046429">
    <property type="term" value="F:4-hydroxy-3-methylbut-2-en-1-yl diphosphate synthase activity (ferredoxin)"/>
    <property type="evidence" value="ECO:0007669"/>
    <property type="project" value="UniProtKB-UniRule"/>
</dbReference>
<dbReference type="InterPro" id="IPR011005">
    <property type="entry name" value="Dihydropteroate_synth-like_sf"/>
</dbReference>
<dbReference type="InterPro" id="IPR045854">
    <property type="entry name" value="NO2/SO3_Rdtase_4Fe4S_sf"/>
</dbReference>
<dbReference type="PANTHER" id="PTHR30454">
    <property type="entry name" value="4-HYDROXY-3-METHYLBUT-2-EN-1-YL DIPHOSPHATE SYNTHASE"/>
    <property type="match status" value="1"/>
</dbReference>
<evidence type="ECO:0000313" key="13">
    <source>
        <dbReference type="Proteomes" id="UP000297638"/>
    </source>
</evidence>
<feature type="binding site" evidence="7">
    <location>
        <position position="316"/>
    </location>
    <ligand>
        <name>[4Fe-4S] cluster</name>
        <dbReference type="ChEBI" id="CHEBI:49883"/>
    </ligand>
</feature>
<dbReference type="UniPathway" id="UPA00056">
    <property type="reaction ID" value="UER00096"/>
</dbReference>
<dbReference type="EMBL" id="PNQX01000001">
    <property type="protein sequence ID" value="PMQ21564.1"/>
    <property type="molecule type" value="Genomic_DNA"/>
</dbReference>
<evidence type="ECO:0000313" key="10">
    <source>
        <dbReference type="EMBL" id="PMQ21564.1"/>
    </source>
</evidence>
<evidence type="ECO:0000256" key="6">
    <source>
        <dbReference type="ARBA" id="ARBA00023229"/>
    </source>
</evidence>
<evidence type="ECO:0000313" key="11">
    <source>
        <dbReference type="EMBL" id="TFH55111.1"/>
    </source>
</evidence>
<comment type="caution">
    <text evidence="10">The sequence shown here is derived from an EMBL/GenBank/DDBJ whole genome shotgun (WGS) entry which is preliminary data.</text>
</comment>